<sequence length="480" mass="51847">MKLSSLFLTTLGGLLLLASCVKDNSSTSFTQLNDVTISNIPDTTTIGVDEKFNIVPLLATVLNDTSNLSYVWYAFDATTQYAADTLSFEHNLTVPAKMAPGSYTLVYKVTDKKTNIFYKSTTKLVVANEFTTGIMVLGNDNGNAVLDFYNTATGKLSTNIYENANGSEALGKNPVSVSYYPKKSSMPAEVLVLNKDGRGGIFADPVTFIKLRGVRQSFYLPLQDDGDLNVTKYVARSTTGLNDYLIIGGKVYNRSVNSGEVLYKPEMLGDFSLAPFGFYETSTRATFYDDKNKRFLAHNNTAGALNPFITDATASIFDANNVGLTMLYGGCTAGNNFFAVCKDGSGTPYILTFLANAQALTFTAKDKYAPTATDLQNATAYTSATTIANYLFYAADTKIYAYNIVSKSGGLLMDIGSGYNINFLELNGAELKVAFVNAQATGKKAGFTTYNIGTVGGLNATETRRKEGICDLIVDLTDKN</sequence>
<dbReference type="Proteomes" id="UP000812270">
    <property type="component" value="Unassembled WGS sequence"/>
</dbReference>
<evidence type="ECO:0000313" key="3">
    <source>
        <dbReference type="Proteomes" id="UP000812270"/>
    </source>
</evidence>
<proteinExistence type="predicted"/>
<name>A0A9E2S4S4_9BACT</name>
<evidence type="ECO:0000256" key="1">
    <source>
        <dbReference type="SAM" id="SignalP"/>
    </source>
</evidence>
<evidence type="ECO:0008006" key="4">
    <source>
        <dbReference type="Google" id="ProtNLM"/>
    </source>
</evidence>
<accession>A0A9E2S4S4</accession>
<keyword evidence="3" id="KW-1185">Reference proteome</keyword>
<reference evidence="2" key="1">
    <citation type="submission" date="2021-06" db="EMBL/GenBank/DDBJ databases">
        <authorList>
            <person name="Huq M.A."/>
        </authorList>
    </citation>
    <scope>NUCLEOTIDE SEQUENCE</scope>
    <source>
        <strain evidence="2">MAH-26</strain>
    </source>
</reference>
<dbReference type="AlphaFoldDB" id="A0A9E2S4S4"/>
<evidence type="ECO:0000313" key="2">
    <source>
        <dbReference type="EMBL" id="MBV4355881.1"/>
    </source>
</evidence>
<protein>
    <recommendedName>
        <fullName evidence="4">PKD-like family protein</fullName>
    </recommendedName>
</protein>
<dbReference type="RefSeq" id="WP_217789426.1">
    <property type="nucleotide sequence ID" value="NZ_JAHSPG010000001.1"/>
</dbReference>
<feature type="signal peptide" evidence="1">
    <location>
        <begin position="1"/>
        <end position="18"/>
    </location>
</feature>
<feature type="chain" id="PRO_5039416105" description="PKD-like family protein" evidence="1">
    <location>
        <begin position="19"/>
        <end position="480"/>
    </location>
</feature>
<comment type="caution">
    <text evidence="2">The sequence shown here is derived from an EMBL/GenBank/DDBJ whole genome shotgun (WGS) entry which is preliminary data.</text>
</comment>
<dbReference type="InterPro" id="IPR032183">
    <property type="entry name" value="PKD-like"/>
</dbReference>
<keyword evidence="1" id="KW-0732">Signal</keyword>
<organism evidence="2 3">
    <name type="scientific">Pinibacter aurantiacus</name>
    <dbReference type="NCBI Taxonomy" id="2851599"/>
    <lineage>
        <taxon>Bacteria</taxon>
        <taxon>Pseudomonadati</taxon>
        <taxon>Bacteroidota</taxon>
        <taxon>Chitinophagia</taxon>
        <taxon>Chitinophagales</taxon>
        <taxon>Chitinophagaceae</taxon>
        <taxon>Pinibacter</taxon>
    </lineage>
</organism>
<dbReference type="PROSITE" id="PS51257">
    <property type="entry name" value="PROKAR_LIPOPROTEIN"/>
    <property type="match status" value="1"/>
</dbReference>
<dbReference type="EMBL" id="JAHSPG010000001">
    <property type="protein sequence ID" value="MBV4355881.1"/>
    <property type="molecule type" value="Genomic_DNA"/>
</dbReference>
<gene>
    <name evidence="2" type="ORF">KTO63_01895</name>
</gene>
<dbReference type="Pfam" id="PF16407">
    <property type="entry name" value="PKD_2"/>
    <property type="match status" value="1"/>
</dbReference>